<comment type="caution">
    <text evidence="1">The sequence shown here is derived from an EMBL/GenBank/DDBJ whole genome shotgun (WGS) entry which is preliminary data.</text>
</comment>
<sequence>AEASVLKVMLSQALGGPSQWLKGGAVLLDLNSSRAQVRVRGSLVAAMRRRAANDFYDTIGSCRVFQVERPAGSPW</sequence>
<dbReference type="EMBL" id="PGGS01000656">
    <property type="protein sequence ID" value="PNH02436.1"/>
    <property type="molecule type" value="Genomic_DNA"/>
</dbReference>
<feature type="non-terminal residue" evidence="1">
    <location>
        <position position="1"/>
    </location>
</feature>
<keyword evidence="2" id="KW-1185">Reference proteome</keyword>
<dbReference type="AlphaFoldDB" id="A0A2J7ZQA4"/>
<protein>
    <submittedName>
        <fullName evidence="1">Uncharacterized protein</fullName>
    </submittedName>
</protein>
<proteinExistence type="predicted"/>
<dbReference type="Proteomes" id="UP000236333">
    <property type="component" value="Unassembled WGS sequence"/>
</dbReference>
<reference evidence="1 2" key="1">
    <citation type="journal article" date="2017" name="Mol. Biol. Evol.">
        <title>The 4-celled Tetrabaena socialis nuclear genome reveals the essential components for genetic control of cell number at the origin of multicellularity in the volvocine lineage.</title>
        <authorList>
            <person name="Featherston J."/>
            <person name="Arakaki Y."/>
            <person name="Hanschen E.R."/>
            <person name="Ferris P.J."/>
            <person name="Michod R.E."/>
            <person name="Olson B.J.S.C."/>
            <person name="Nozaki H."/>
            <person name="Durand P.M."/>
        </authorList>
    </citation>
    <scope>NUCLEOTIDE SEQUENCE [LARGE SCALE GENOMIC DNA]</scope>
    <source>
        <strain evidence="1 2">NIES-571</strain>
    </source>
</reference>
<name>A0A2J7ZQA4_9CHLO</name>
<evidence type="ECO:0000313" key="2">
    <source>
        <dbReference type="Proteomes" id="UP000236333"/>
    </source>
</evidence>
<accession>A0A2J7ZQA4</accession>
<evidence type="ECO:0000313" key="1">
    <source>
        <dbReference type="EMBL" id="PNH02436.1"/>
    </source>
</evidence>
<organism evidence="1 2">
    <name type="scientific">Tetrabaena socialis</name>
    <dbReference type="NCBI Taxonomy" id="47790"/>
    <lineage>
        <taxon>Eukaryota</taxon>
        <taxon>Viridiplantae</taxon>
        <taxon>Chlorophyta</taxon>
        <taxon>core chlorophytes</taxon>
        <taxon>Chlorophyceae</taxon>
        <taxon>CS clade</taxon>
        <taxon>Chlamydomonadales</taxon>
        <taxon>Tetrabaenaceae</taxon>
        <taxon>Tetrabaena</taxon>
    </lineage>
</organism>
<gene>
    <name evidence="1" type="ORF">TSOC_011579</name>
</gene>